<accession>A0ACB8EPI6</accession>
<evidence type="ECO:0000313" key="2">
    <source>
        <dbReference type="Proteomes" id="UP000827872"/>
    </source>
</evidence>
<proteinExistence type="predicted"/>
<dbReference type="EMBL" id="CM037620">
    <property type="protein sequence ID" value="KAH7994537.1"/>
    <property type="molecule type" value="Genomic_DNA"/>
</dbReference>
<gene>
    <name evidence="1" type="ORF">K3G42_009248</name>
</gene>
<keyword evidence="2" id="KW-1185">Reference proteome</keyword>
<protein>
    <submittedName>
        <fullName evidence="1">Uncharacterized protein</fullName>
    </submittedName>
</protein>
<reference evidence="1" key="1">
    <citation type="submission" date="2021-08" db="EMBL/GenBank/DDBJ databases">
        <title>The first chromosome-level gecko genome reveals the dynamic sex chromosomes of Neotropical dwarf geckos (Sphaerodactylidae: Sphaerodactylus).</title>
        <authorList>
            <person name="Pinto B.J."/>
            <person name="Keating S.E."/>
            <person name="Gamble T."/>
        </authorList>
    </citation>
    <scope>NUCLEOTIDE SEQUENCE</scope>
    <source>
        <strain evidence="1">TG3544</strain>
    </source>
</reference>
<evidence type="ECO:0000313" key="1">
    <source>
        <dbReference type="EMBL" id="KAH7994537.1"/>
    </source>
</evidence>
<sequence>MPITEASVYTMKRRWESGLRNAGARLKACLKLAKYAALFGFKCIGSGSRKKAESPAAGIYRDAKRMKVQEQDTQQARAGGTSPGEILYRARRLCVSCCKMGHVQRELGLVLSTIHCPNWANPSPPYFRSP</sequence>
<organism evidence="1 2">
    <name type="scientific">Sphaerodactylus townsendi</name>
    <dbReference type="NCBI Taxonomy" id="933632"/>
    <lineage>
        <taxon>Eukaryota</taxon>
        <taxon>Metazoa</taxon>
        <taxon>Chordata</taxon>
        <taxon>Craniata</taxon>
        <taxon>Vertebrata</taxon>
        <taxon>Euteleostomi</taxon>
        <taxon>Lepidosauria</taxon>
        <taxon>Squamata</taxon>
        <taxon>Bifurcata</taxon>
        <taxon>Gekkota</taxon>
        <taxon>Sphaerodactylidae</taxon>
        <taxon>Sphaerodactylus</taxon>
    </lineage>
</organism>
<comment type="caution">
    <text evidence="1">The sequence shown here is derived from an EMBL/GenBank/DDBJ whole genome shotgun (WGS) entry which is preliminary data.</text>
</comment>
<name>A0ACB8EPI6_9SAUR</name>
<dbReference type="Proteomes" id="UP000827872">
    <property type="component" value="Linkage Group LG07"/>
</dbReference>